<dbReference type="SUPFAM" id="SSF51182">
    <property type="entry name" value="RmlC-like cupins"/>
    <property type="match status" value="1"/>
</dbReference>
<dbReference type="EMBL" id="FNVA01000001">
    <property type="protein sequence ID" value="SEF51392.1"/>
    <property type="molecule type" value="Genomic_DNA"/>
</dbReference>
<gene>
    <name evidence="3" type="ORF">SAMN05421819_0257</name>
</gene>
<organism evidence="3 4">
    <name type="scientific">Bryocella elongata</name>
    <dbReference type="NCBI Taxonomy" id="863522"/>
    <lineage>
        <taxon>Bacteria</taxon>
        <taxon>Pseudomonadati</taxon>
        <taxon>Acidobacteriota</taxon>
        <taxon>Terriglobia</taxon>
        <taxon>Terriglobales</taxon>
        <taxon>Acidobacteriaceae</taxon>
        <taxon>Bryocella</taxon>
    </lineage>
</organism>
<evidence type="ECO:0000313" key="3">
    <source>
        <dbReference type="EMBL" id="SEF51392.1"/>
    </source>
</evidence>
<protein>
    <submittedName>
        <fullName evidence="3">Cupin domain-containing protein</fullName>
    </submittedName>
</protein>
<dbReference type="Pfam" id="PF07883">
    <property type="entry name" value="Cupin_2"/>
    <property type="match status" value="1"/>
</dbReference>
<dbReference type="InterPro" id="IPR011051">
    <property type="entry name" value="RmlC_Cupin_sf"/>
</dbReference>
<evidence type="ECO:0000259" key="2">
    <source>
        <dbReference type="Pfam" id="PF07883"/>
    </source>
</evidence>
<accession>A0A1H5SLA1</accession>
<reference evidence="3 4" key="1">
    <citation type="submission" date="2016-10" db="EMBL/GenBank/DDBJ databases">
        <authorList>
            <person name="de Groot N.N."/>
        </authorList>
    </citation>
    <scope>NUCLEOTIDE SEQUENCE [LARGE SCALE GENOMIC DNA]</scope>
    <source>
        <strain evidence="3 4">DSM 22489</strain>
    </source>
</reference>
<name>A0A1H5SLA1_9BACT</name>
<dbReference type="RefSeq" id="WP_103931218.1">
    <property type="nucleotide sequence ID" value="NZ_FNVA01000001.1"/>
</dbReference>
<proteinExistence type="predicted"/>
<evidence type="ECO:0000256" key="1">
    <source>
        <dbReference type="SAM" id="MobiDB-lite"/>
    </source>
</evidence>
<evidence type="ECO:0000313" key="4">
    <source>
        <dbReference type="Proteomes" id="UP000236728"/>
    </source>
</evidence>
<feature type="region of interest" description="Disordered" evidence="1">
    <location>
        <begin position="27"/>
        <end position="64"/>
    </location>
</feature>
<sequence length="159" mass="16808">MPDLDRRAFAAMLPALFAALSPEALSPEAQAQQPAGTPAKAPLKTLTSGVYPPGPDHGSGGRKAHSFLAGMLTAGNIQIEMHETEQQPGTPHEAIGTHLHNEIWLVREGTCDLMTNGVTRRMNAGDVGLCCAGDTHWVSNAGDTVCKYFVVTVGPPEPR</sequence>
<dbReference type="Gene3D" id="2.60.120.10">
    <property type="entry name" value="Jelly Rolls"/>
    <property type="match status" value="1"/>
</dbReference>
<feature type="domain" description="Cupin type-2" evidence="2">
    <location>
        <begin position="85"/>
        <end position="151"/>
    </location>
</feature>
<dbReference type="InterPro" id="IPR013096">
    <property type="entry name" value="Cupin_2"/>
</dbReference>
<dbReference type="InterPro" id="IPR014710">
    <property type="entry name" value="RmlC-like_jellyroll"/>
</dbReference>
<dbReference type="Proteomes" id="UP000236728">
    <property type="component" value="Unassembled WGS sequence"/>
</dbReference>
<dbReference type="AlphaFoldDB" id="A0A1H5SLA1"/>
<keyword evidence="4" id="KW-1185">Reference proteome</keyword>
<dbReference type="OrthoDB" id="119379at2"/>